<dbReference type="Pfam" id="PF20339">
    <property type="entry name" value="DUF6634"/>
    <property type="match status" value="1"/>
</dbReference>
<evidence type="ECO:0000313" key="1">
    <source>
        <dbReference type="EMBL" id="MDQ0545292.1"/>
    </source>
</evidence>
<protein>
    <submittedName>
        <fullName evidence="1">Uncharacterized protein</fullName>
    </submittedName>
</protein>
<sequence>MPAASDFPSLELYMSVDEAVTLEAALAAFDAVTVGAAPTARDLAGAPRLVDWRHCLVPTVERVLIGTAEGHPRLPGRRSVVTSPLLALDAEAGWARTVSRFYRLGRSLV</sequence>
<comment type="caution">
    <text evidence="1">The sequence shown here is derived from an EMBL/GenBank/DDBJ whole genome shotgun (WGS) entry which is preliminary data.</text>
</comment>
<reference evidence="1" key="1">
    <citation type="submission" date="2023-07" db="EMBL/GenBank/DDBJ databases">
        <title>Genomic Encyclopedia of Type Strains, Phase IV (KMG-IV): sequencing the most valuable type-strain genomes for metagenomic binning, comparative biology and taxonomic classification.</title>
        <authorList>
            <person name="Goeker M."/>
        </authorList>
    </citation>
    <scope>NUCLEOTIDE SEQUENCE</scope>
    <source>
        <strain evidence="1">DSM 19569</strain>
    </source>
</reference>
<dbReference type="AlphaFoldDB" id="A0AAJ1WXD1"/>
<evidence type="ECO:0000313" key="2">
    <source>
        <dbReference type="Proteomes" id="UP001223420"/>
    </source>
</evidence>
<name>A0AAJ1WXD1_9HYPH</name>
<dbReference type="EMBL" id="JAUSWL010000008">
    <property type="protein sequence ID" value="MDQ0545292.1"/>
    <property type="molecule type" value="Genomic_DNA"/>
</dbReference>
<dbReference type="Proteomes" id="UP001223420">
    <property type="component" value="Unassembled WGS sequence"/>
</dbReference>
<accession>A0AAJ1WXD1</accession>
<organism evidence="1 2">
    <name type="scientific">Methylobacterium brachiatum</name>
    <dbReference type="NCBI Taxonomy" id="269660"/>
    <lineage>
        <taxon>Bacteria</taxon>
        <taxon>Pseudomonadati</taxon>
        <taxon>Pseudomonadota</taxon>
        <taxon>Alphaproteobacteria</taxon>
        <taxon>Hyphomicrobiales</taxon>
        <taxon>Methylobacteriaceae</taxon>
        <taxon>Methylobacterium</taxon>
    </lineage>
</organism>
<proteinExistence type="predicted"/>
<dbReference type="InterPro" id="IPR046574">
    <property type="entry name" value="DUF6634"/>
</dbReference>
<dbReference type="RefSeq" id="WP_230367080.1">
    <property type="nucleotide sequence ID" value="NZ_JAJALK010000009.1"/>
</dbReference>
<gene>
    <name evidence="1" type="ORF">QO001_004235</name>
</gene>